<comment type="caution">
    <text evidence="2">The sequence shown here is derived from an EMBL/GenBank/DDBJ whole genome shotgun (WGS) entry which is preliminary data.</text>
</comment>
<dbReference type="EMBL" id="JYFE01000017">
    <property type="protein sequence ID" value="KIT17587.1"/>
    <property type="molecule type" value="Genomic_DNA"/>
</dbReference>
<keyword evidence="1" id="KW-0472">Membrane</keyword>
<reference evidence="2 3" key="1">
    <citation type="submission" date="2015-02" db="EMBL/GenBank/DDBJ databases">
        <title>Genome Sequence of Jannaschia aquimarina DSM28248, a member of the Roseobacter clade.</title>
        <authorList>
            <person name="Voget S."/>
            <person name="Daniel R."/>
        </authorList>
    </citation>
    <scope>NUCLEOTIDE SEQUENCE [LARGE SCALE GENOMIC DNA]</scope>
    <source>
        <strain evidence="2 3">GSW-M26</strain>
    </source>
</reference>
<keyword evidence="3" id="KW-1185">Reference proteome</keyword>
<feature type="transmembrane region" description="Helical" evidence="1">
    <location>
        <begin position="82"/>
        <end position="104"/>
    </location>
</feature>
<proteinExistence type="predicted"/>
<accession>A0A0D1CS08</accession>
<organism evidence="2 3">
    <name type="scientific">Jannaschia aquimarina</name>
    <dbReference type="NCBI Taxonomy" id="935700"/>
    <lineage>
        <taxon>Bacteria</taxon>
        <taxon>Pseudomonadati</taxon>
        <taxon>Pseudomonadota</taxon>
        <taxon>Alphaproteobacteria</taxon>
        <taxon>Rhodobacterales</taxon>
        <taxon>Roseobacteraceae</taxon>
        <taxon>Jannaschia</taxon>
    </lineage>
</organism>
<evidence type="ECO:0000256" key="1">
    <source>
        <dbReference type="SAM" id="Phobius"/>
    </source>
</evidence>
<feature type="transmembrane region" description="Helical" evidence="1">
    <location>
        <begin position="14"/>
        <end position="37"/>
    </location>
</feature>
<dbReference type="AlphaFoldDB" id="A0A0D1CS08"/>
<dbReference type="PATRIC" id="fig|935700.4.peg.818"/>
<keyword evidence="1" id="KW-0812">Transmembrane</keyword>
<protein>
    <submittedName>
        <fullName evidence="2">Uncharacterized protein</fullName>
    </submittedName>
</protein>
<gene>
    <name evidence="2" type="ORF">jaqu_07770</name>
</gene>
<keyword evidence="1" id="KW-1133">Transmembrane helix</keyword>
<evidence type="ECO:0000313" key="3">
    <source>
        <dbReference type="Proteomes" id="UP000032232"/>
    </source>
</evidence>
<name>A0A0D1CS08_9RHOB</name>
<sequence>MGAPTEPASQMTEILGYVAVICLIVSALEWWIFRIFLHKRRDRIERDLGPLHLSRYLIHPWPLFRRNYERITDPGIRRHLKWFAWTIYLPLALFFVLGLLLAIVSGPAP</sequence>
<evidence type="ECO:0000313" key="2">
    <source>
        <dbReference type="EMBL" id="KIT17587.1"/>
    </source>
</evidence>
<dbReference type="Proteomes" id="UP000032232">
    <property type="component" value="Unassembled WGS sequence"/>
</dbReference>